<dbReference type="EC" id="2.7.1.6" evidence="11 12"/>
<dbReference type="PANTHER" id="PTHR10457:SF7">
    <property type="entry name" value="GALACTOKINASE-RELATED"/>
    <property type="match status" value="1"/>
</dbReference>
<feature type="domain" description="GHMP kinase N-terminal" evidence="13">
    <location>
        <begin position="114"/>
        <end position="200"/>
    </location>
</feature>
<keyword evidence="8 11" id="KW-0460">Magnesium</keyword>
<keyword evidence="9 11" id="KW-0299">Galactose metabolism</keyword>
<keyword evidence="7 11" id="KW-0067">ATP-binding</keyword>
<keyword evidence="3 11" id="KW-0808">Transferase</keyword>
<dbReference type="Gene3D" id="3.30.70.890">
    <property type="entry name" value="GHMP kinase, C-terminal domain"/>
    <property type="match status" value="1"/>
</dbReference>
<keyword evidence="5 11" id="KW-0547">Nucleotide-binding</keyword>
<dbReference type="SUPFAM" id="SSF54211">
    <property type="entry name" value="Ribosomal protein S5 domain 2-like"/>
    <property type="match status" value="1"/>
</dbReference>
<dbReference type="Pfam" id="PF00288">
    <property type="entry name" value="GHMP_kinases_N"/>
    <property type="match status" value="1"/>
</dbReference>
<keyword evidence="10 11" id="KW-0119">Carbohydrate metabolism</keyword>
<evidence type="ECO:0000259" key="14">
    <source>
        <dbReference type="Pfam" id="PF08544"/>
    </source>
</evidence>
<reference evidence="16 17" key="1">
    <citation type="journal article" date="2023" name="Int. J. Syst. Evol. Microbiol.">
        <title>Methylocystis iwaonis sp. nov., a type II methane-oxidizing bacterium from surface soil of a rice paddy field in Japan, and emended description of the genus Methylocystis (ex Whittenbury et al. 1970) Bowman et al. 1993.</title>
        <authorList>
            <person name="Kaise H."/>
            <person name="Sawadogo J.B."/>
            <person name="Alam M.S."/>
            <person name="Ueno C."/>
            <person name="Dianou D."/>
            <person name="Shinjo R."/>
            <person name="Asakawa S."/>
        </authorList>
    </citation>
    <scope>NUCLEOTIDE SEQUENCE [LARGE SCALE GENOMIC DNA]</scope>
    <source>
        <strain evidence="16 17">SS37A-Re</strain>
    </source>
</reference>
<evidence type="ECO:0000313" key="17">
    <source>
        <dbReference type="Proteomes" id="UP001317629"/>
    </source>
</evidence>
<feature type="domain" description="GHMP kinase C-terminal" evidence="14">
    <location>
        <begin position="303"/>
        <end position="368"/>
    </location>
</feature>
<dbReference type="InterPro" id="IPR020568">
    <property type="entry name" value="Ribosomal_Su5_D2-typ_SF"/>
</dbReference>
<evidence type="ECO:0000256" key="7">
    <source>
        <dbReference type="ARBA" id="ARBA00022840"/>
    </source>
</evidence>
<dbReference type="Pfam" id="PF10509">
    <property type="entry name" value="GalKase_gal_bdg"/>
    <property type="match status" value="1"/>
</dbReference>
<gene>
    <name evidence="11 16" type="primary">galK</name>
    <name evidence="16" type="ORF">SS37A_08470</name>
</gene>
<evidence type="ECO:0000259" key="13">
    <source>
        <dbReference type="Pfam" id="PF00288"/>
    </source>
</evidence>
<feature type="binding site" evidence="11">
    <location>
        <position position="149"/>
    </location>
    <ligand>
        <name>Mg(2+)</name>
        <dbReference type="ChEBI" id="CHEBI:18420"/>
    </ligand>
</feature>
<dbReference type="EMBL" id="AP027142">
    <property type="protein sequence ID" value="BDV33318.1"/>
    <property type="molecule type" value="Genomic_DNA"/>
</dbReference>
<proteinExistence type="inferred from homology"/>
<name>A0ABN6VCC9_9HYPH</name>
<keyword evidence="6 11" id="KW-0418">Kinase</keyword>
<dbReference type="SUPFAM" id="SSF55060">
    <property type="entry name" value="GHMP Kinase, C-terminal domain"/>
    <property type="match status" value="1"/>
</dbReference>
<evidence type="ECO:0000256" key="12">
    <source>
        <dbReference type="NCBIfam" id="TIGR00131"/>
    </source>
</evidence>
<feature type="binding site" evidence="11">
    <location>
        <begin position="56"/>
        <end position="59"/>
    </location>
    <ligand>
        <name>substrate</name>
    </ligand>
</feature>
<feature type="binding site" evidence="11">
    <location>
        <position position="90"/>
    </location>
    <ligand>
        <name>ATP</name>
        <dbReference type="ChEBI" id="CHEBI:30616"/>
    </ligand>
</feature>
<feature type="active site" description="Proton acceptor" evidence="11">
    <location>
        <position position="193"/>
    </location>
</feature>
<feature type="binding site" evidence="11">
    <location>
        <position position="181"/>
    </location>
    <ligand>
        <name>Mg(2+)</name>
        <dbReference type="ChEBI" id="CHEBI:18420"/>
    </ligand>
</feature>
<comment type="caution">
    <text evidence="11">Lacks conserved residue(s) required for the propagation of feature annotation.</text>
</comment>
<dbReference type="HAMAP" id="MF_00246">
    <property type="entry name" value="Galactokinase"/>
    <property type="match status" value="1"/>
</dbReference>
<dbReference type="Gene3D" id="3.30.230.10">
    <property type="match status" value="1"/>
</dbReference>
<evidence type="ECO:0000256" key="2">
    <source>
        <dbReference type="ARBA" id="ARBA00022490"/>
    </source>
</evidence>
<keyword evidence="4 11" id="KW-0479">Metal-binding</keyword>
<evidence type="ECO:0000256" key="8">
    <source>
        <dbReference type="ARBA" id="ARBA00022842"/>
    </source>
</evidence>
<dbReference type="InterPro" id="IPR036554">
    <property type="entry name" value="GHMP_kinase_C_sf"/>
</dbReference>
<keyword evidence="2 11" id="KW-0963">Cytoplasm</keyword>
<comment type="similarity">
    <text evidence="1 11">Belongs to the GHMP kinase family. GalK subfamily.</text>
</comment>
<dbReference type="InterPro" id="IPR019741">
    <property type="entry name" value="Galactokinase_CS"/>
</dbReference>
<comment type="pathway">
    <text evidence="11">Carbohydrate metabolism; galactose metabolism.</text>
</comment>
<dbReference type="InterPro" id="IPR019539">
    <property type="entry name" value="GalKase_N"/>
</dbReference>
<evidence type="ECO:0000256" key="10">
    <source>
        <dbReference type="ARBA" id="ARBA00023277"/>
    </source>
</evidence>
<evidence type="ECO:0000256" key="3">
    <source>
        <dbReference type="ARBA" id="ARBA00022679"/>
    </source>
</evidence>
<keyword evidence="17" id="KW-1185">Reference proteome</keyword>
<evidence type="ECO:0000259" key="15">
    <source>
        <dbReference type="Pfam" id="PF10509"/>
    </source>
</evidence>
<evidence type="ECO:0000256" key="6">
    <source>
        <dbReference type="ARBA" id="ARBA00022777"/>
    </source>
</evidence>
<evidence type="ECO:0000256" key="1">
    <source>
        <dbReference type="ARBA" id="ARBA00006566"/>
    </source>
</evidence>
<protein>
    <recommendedName>
        <fullName evidence="11 12">Galactokinase</fullName>
        <ecNumber evidence="11 12">2.7.1.6</ecNumber>
    </recommendedName>
    <alternativeName>
        <fullName evidence="11">Galactose kinase</fullName>
    </alternativeName>
</protein>
<dbReference type="PIRSF" id="PIRSF000530">
    <property type="entry name" value="Galactokinase"/>
    <property type="match status" value="1"/>
</dbReference>
<organism evidence="16 17">
    <name type="scientific">Methylocystis iwaonis</name>
    <dbReference type="NCBI Taxonomy" id="2885079"/>
    <lineage>
        <taxon>Bacteria</taxon>
        <taxon>Pseudomonadati</taxon>
        <taxon>Pseudomonadota</taxon>
        <taxon>Alphaproteobacteria</taxon>
        <taxon>Hyphomicrobiales</taxon>
        <taxon>Methylocystaceae</taxon>
        <taxon>Methylocystis</taxon>
    </lineage>
</organism>
<evidence type="ECO:0000313" key="16">
    <source>
        <dbReference type="EMBL" id="BDV33318.1"/>
    </source>
</evidence>
<dbReference type="Pfam" id="PF08544">
    <property type="entry name" value="GHMP_kinases_C"/>
    <property type="match status" value="1"/>
</dbReference>
<dbReference type="PROSITE" id="PS00106">
    <property type="entry name" value="GALACTOKINASE"/>
    <property type="match status" value="1"/>
</dbReference>
<sequence>MDVTGYFCKVELSYHKADDIDMQTLDAKDLPLLFRRRYGAEPLVFRAPGRVNLIGEHTDYNDGFVLPAALDLSTYAAIAARSDRMIRVHSVNLNSDFAFDLDEPQSRAGAWSDYICGVALELEKSGYRLRGADIMVFSTLSMGSGLSASAALEVAVGYALLSVSGEEIDLLDLAKICQRAENDFVGMRCGIMDQFISCHGVEGAALLLDCRSLEHRTVPIDPSVRIVICNTMVHHELAGSAFNERRRECEEAVALLSSSIKGVMALRDVGVEQLEAHAARLPATIFKRARHVVSENARALAAVAALETRDFTEFGRLMNASHESLRNDYKVSCAELDLMAELARGVPGVYGARMTGGGFGGCVVALVEAFATAHFADAVGPAYEKATNLSPMIFTCFPGPGAGPAIF</sequence>
<dbReference type="InterPro" id="IPR000705">
    <property type="entry name" value="Galactokinase"/>
</dbReference>
<feature type="site" description="Transition state stabilizer" evidence="11">
    <location>
        <position position="50"/>
    </location>
</feature>
<feature type="domain" description="Galactokinase N-terminal" evidence="15">
    <location>
        <begin position="33"/>
        <end position="79"/>
    </location>
</feature>
<dbReference type="PRINTS" id="PR00473">
    <property type="entry name" value="GALCTOKINASE"/>
</dbReference>
<dbReference type="InterPro" id="IPR006206">
    <property type="entry name" value="Mevalonate/galactokinase"/>
</dbReference>
<evidence type="ECO:0000256" key="9">
    <source>
        <dbReference type="ARBA" id="ARBA00023144"/>
    </source>
</evidence>
<comment type="function">
    <text evidence="11">Catalyzes the transfer of the gamma-phosphate of ATP to D-galactose to form alpha-D-galactose-1-phosphate (Gal-1-P).</text>
</comment>
<comment type="catalytic activity">
    <reaction evidence="11">
        <text>alpha-D-galactose + ATP = alpha-D-galactose 1-phosphate + ADP + H(+)</text>
        <dbReference type="Rhea" id="RHEA:13553"/>
        <dbReference type="ChEBI" id="CHEBI:15378"/>
        <dbReference type="ChEBI" id="CHEBI:28061"/>
        <dbReference type="ChEBI" id="CHEBI:30616"/>
        <dbReference type="ChEBI" id="CHEBI:58336"/>
        <dbReference type="ChEBI" id="CHEBI:456216"/>
        <dbReference type="EC" id="2.7.1.6"/>
    </reaction>
</comment>
<dbReference type="PANTHER" id="PTHR10457">
    <property type="entry name" value="MEVALONATE KINASE/GALACTOKINASE"/>
    <property type="match status" value="1"/>
</dbReference>
<evidence type="ECO:0000256" key="4">
    <source>
        <dbReference type="ARBA" id="ARBA00022723"/>
    </source>
</evidence>
<dbReference type="InterPro" id="IPR022963">
    <property type="entry name" value="Galactokinase_bac"/>
</dbReference>
<dbReference type="Proteomes" id="UP001317629">
    <property type="component" value="Chromosome"/>
</dbReference>
<evidence type="ECO:0000256" key="5">
    <source>
        <dbReference type="ARBA" id="ARBA00022741"/>
    </source>
</evidence>
<accession>A0ABN6VCC9</accession>
<dbReference type="InterPro" id="IPR013750">
    <property type="entry name" value="GHMP_kinase_C_dom"/>
</dbReference>
<comment type="subcellular location">
    <subcellularLocation>
        <location evidence="11">Cytoplasm</location>
    </subcellularLocation>
</comment>
<dbReference type="NCBIfam" id="TIGR00131">
    <property type="entry name" value="gal_kin"/>
    <property type="match status" value="1"/>
</dbReference>
<dbReference type="PRINTS" id="PR00959">
    <property type="entry name" value="MEVGALKINASE"/>
</dbReference>
<evidence type="ECO:0000256" key="11">
    <source>
        <dbReference type="HAMAP-Rule" id="MF_00246"/>
    </source>
</evidence>
<dbReference type="InterPro" id="IPR006204">
    <property type="entry name" value="GHMP_kinase_N_dom"/>
</dbReference>
<dbReference type="InterPro" id="IPR014721">
    <property type="entry name" value="Ribsml_uS5_D2-typ_fold_subgr"/>
</dbReference>